<name>A0ABW5IZX6_9FLAO</name>
<feature type="transmembrane region" description="Helical" evidence="7">
    <location>
        <begin position="103"/>
        <end position="123"/>
    </location>
</feature>
<dbReference type="Pfam" id="PF13515">
    <property type="entry name" value="FUSC_2"/>
    <property type="match status" value="1"/>
</dbReference>
<feature type="domain" description="Integral membrane protein YccS N-terminal" evidence="8">
    <location>
        <begin position="36"/>
        <end position="295"/>
    </location>
</feature>
<keyword evidence="4 7" id="KW-1133">Transmembrane helix</keyword>
<dbReference type="PANTHER" id="PTHR30509:SF8">
    <property type="entry name" value="INNER MEMBRANE PROTEIN YCCS"/>
    <property type="match status" value="1"/>
</dbReference>
<evidence type="ECO:0000256" key="3">
    <source>
        <dbReference type="ARBA" id="ARBA00022692"/>
    </source>
</evidence>
<dbReference type="Pfam" id="PF12805">
    <property type="entry name" value="FUSC-like"/>
    <property type="match status" value="1"/>
</dbReference>
<sequence length="709" mass="81202">MDVGIAMSIGVLLTSPSDVPGSLRRRLIGVSLSALMAVVGTLLAGYAAMNAILFVPVLALLIFSFSMISVYGFRASLISFSGLFAVVLSLAKVPSEISVLEHSLLVGLGGLWYLVFTITLHYLNRRRETEKLLAEVFELTAEYLEIRTRLFSSAGEEQEKLQKELIGVQTDINEKHETLRELVISRRRNFGRSGVVRKKLLIFMELVDILELGMANPVNYIRMQQLFRDRSDKLEAIKKWSIVMAAQLREIALVWKKDVTYRTNPQLEILREDAWQAFRDFEKDANLPQEREALLVYRNLLVFKDKQDRKIKSIERLLREWEGKSEFKIRAKEAEKFITTRDYDLKTLENNLDLKSPIFRHSLRLLVVLVAGFFLGRIFHFQNAYWILLTSLVIMRPGYALTRERFQQRLYGTLIGGGIAVTIVLIVQNTIVYGILAVITLILAFSMIQRNYKTAAAFITLNVVFVYSLIRPDVLEVIQYRVLDTIIGAALAFVGNKFLWPTWEYSGIKNFISESLKANREFLNEISVLYREKGRSATSYRLARKRAFLAIGDLNAAFQRMAQEPRSGEGEMGDVFKMVSLNQEFLSSVASLGTFIRAHSTTTASTHFLNYTRAITENLLAAERSLQEEEVPSKPIVQKEIEEAEIYFSEKFKELTEKRNREKAEGQMEISPELREQLQEVQIITDQLKWLWELSENLKALLSKDILKA</sequence>
<feature type="transmembrane region" description="Helical" evidence="7">
    <location>
        <begin position="362"/>
        <end position="379"/>
    </location>
</feature>
<evidence type="ECO:0000256" key="4">
    <source>
        <dbReference type="ARBA" id="ARBA00022989"/>
    </source>
</evidence>
<comment type="subcellular location">
    <subcellularLocation>
        <location evidence="1">Cell membrane</location>
        <topology evidence="1">Multi-pass membrane protein</topology>
    </subcellularLocation>
</comment>
<dbReference type="Proteomes" id="UP001597468">
    <property type="component" value="Unassembled WGS sequence"/>
</dbReference>
<evidence type="ECO:0000256" key="6">
    <source>
        <dbReference type="ARBA" id="ARBA00043993"/>
    </source>
</evidence>
<organism evidence="10 11">
    <name type="scientific">Salinimicrobium flavum</name>
    <dbReference type="NCBI Taxonomy" id="1737065"/>
    <lineage>
        <taxon>Bacteria</taxon>
        <taxon>Pseudomonadati</taxon>
        <taxon>Bacteroidota</taxon>
        <taxon>Flavobacteriia</taxon>
        <taxon>Flavobacteriales</taxon>
        <taxon>Flavobacteriaceae</taxon>
        <taxon>Salinimicrobium</taxon>
    </lineage>
</organism>
<protein>
    <submittedName>
        <fullName evidence="10">FUSC family membrane protein</fullName>
    </submittedName>
</protein>
<keyword evidence="5 7" id="KW-0472">Membrane</keyword>
<feature type="domain" description="Integral membrane bound transporter" evidence="9">
    <location>
        <begin position="373"/>
        <end position="494"/>
    </location>
</feature>
<evidence type="ECO:0000256" key="2">
    <source>
        <dbReference type="ARBA" id="ARBA00022475"/>
    </source>
</evidence>
<feature type="transmembrane region" description="Helical" evidence="7">
    <location>
        <begin position="27"/>
        <end position="45"/>
    </location>
</feature>
<evidence type="ECO:0000313" key="10">
    <source>
        <dbReference type="EMBL" id="MFD2518769.1"/>
    </source>
</evidence>
<feature type="transmembrane region" description="Helical" evidence="7">
    <location>
        <begin position="51"/>
        <end position="68"/>
    </location>
</feature>
<evidence type="ECO:0000256" key="5">
    <source>
        <dbReference type="ARBA" id="ARBA00023136"/>
    </source>
</evidence>
<dbReference type="EMBL" id="JBHULT010000010">
    <property type="protein sequence ID" value="MFD2518769.1"/>
    <property type="molecule type" value="Genomic_DNA"/>
</dbReference>
<reference evidence="11" key="1">
    <citation type="journal article" date="2019" name="Int. J. Syst. Evol. Microbiol.">
        <title>The Global Catalogue of Microorganisms (GCM) 10K type strain sequencing project: providing services to taxonomists for standard genome sequencing and annotation.</title>
        <authorList>
            <consortium name="The Broad Institute Genomics Platform"/>
            <consortium name="The Broad Institute Genome Sequencing Center for Infectious Disease"/>
            <person name="Wu L."/>
            <person name="Ma J."/>
        </authorList>
    </citation>
    <scope>NUCLEOTIDE SEQUENCE [LARGE SCALE GENOMIC DNA]</scope>
    <source>
        <strain evidence="11">KCTC 42585</strain>
    </source>
</reference>
<evidence type="ECO:0000259" key="8">
    <source>
        <dbReference type="Pfam" id="PF12805"/>
    </source>
</evidence>
<evidence type="ECO:0000256" key="7">
    <source>
        <dbReference type="SAM" id="Phobius"/>
    </source>
</evidence>
<gene>
    <name evidence="10" type="ORF">ACFSTG_12745</name>
</gene>
<feature type="transmembrane region" description="Helical" evidence="7">
    <location>
        <begin position="452"/>
        <end position="470"/>
    </location>
</feature>
<keyword evidence="3 7" id="KW-0812">Transmembrane</keyword>
<evidence type="ECO:0000256" key="1">
    <source>
        <dbReference type="ARBA" id="ARBA00004651"/>
    </source>
</evidence>
<comment type="caution">
    <text evidence="10">The sequence shown here is derived from an EMBL/GenBank/DDBJ whole genome shotgun (WGS) entry which is preliminary data.</text>
</comment>
<dbReference type="InterPro" id="IPR032692">
    <property type="entry name" value="YccS_N"/>
</dbReference>
<feature type="transmembrane region" description="Helical" evidence="7">
    <location>
        <begin position="75"/>
        <end position="91"/>
    </location>
</feature>
<dbReference type="PANTHER" id="PTHR30509">
    <property type="entry name" value="P-HYDROXYBENZOIC ACID EFFLUX PUMP SUBUNIT-RELATED"/>
    <property type="match status" value="1"/>
</dbReference>
<evidence type="ECO:0000259" key="9">
    <source>
        <dbReference type="Pfam" id="PF13515"/>
    </source>
</evidence>
<proteinExistence type="inferred from homology"/>
<accession>A0ABW5IZX6</accession>
<feature type="transmembrane region" description="Helical" evidence="7">
    <location>
        <begin position="414"/>
        <end position="446"/>
    </location>
</feature>
<evidence type="ECO:0000313" key="11">
    <source>
        <dbReference type="Proteomes" id="UP001597468"/>
    </source>
</evidence>
<dbReference type="InterPro" id="IPR049453">
    <property type="entry name" value="Memb_transporter_dom"/>
</dbReference>
<keyword evidence="2" id="KW-1003">Cell membrane</keyword>
<comment type="similarity">
    <text evidence="6">Belongs to the YccS/YhfK family.</text>
</comment>
<dbReference type="RefSeq" id="WP_380753485.1">
    <property type="nucleotide sequence ID" value="NZ_JBHULT010000010.1"/>
</dbReference>
<keyword evidence="11" id="KW-1185">Reference proteome</keyword>